<dbReference type="Pfam" id="PF00293">
    <property type="entry name" value="NUDIX"/>
    <property type="match status" value="1"/>
</dbReference>
<gene>
    <name evidence="3" type="ORF">EV193_112122</name>
</gene>
<evidence type="ECO:0000313" key="4">
    <source>
        <dbReference type="Proteomes" id="UP000294257"/>
    </source>
</evidence>
<keyword evidence="4" id="KW-1185">Reference proteome</keyword>
<dbReference type="SUPFAM" id="SSF55811">
    <property type="entry name" value="Nudix"/>
    <property type="match status" value="1"/>
</dbReference>
<dbReference type="InterPro" id="IPR015797">
    <property type="entry name" value="NUDIX_hydrolase-like_dom_sf"/>
</dbReference>
<dbReference type="CDD" id="cd02883">
    <property type="entry name" value="NUDIX_Hydrolase"/>
    <property type="match status" value="1"/>
</dbReference>
<feature type="compositionally biased region" description="Basic residues" evidence="1">
    <location>
        <begin position="26"/>
        <end position="42"/>
    </location>
</feature>
<evidence type="ECO:0000259" key="2">
    <source>
        <dbReference type="PROSITE" id="PS51462"/>
    </source>
</evidence>
<feature type="region of interest" description="Disordered" evidence="1">
    <location>
        <begin position="146"/>
        <end position="166"/>
    </location>
</feature>
<comment type="caution">
    <text evidence="3">The sequence shown here is derived from an EMBL/GenBank/DDBJ whole genome shotgun (WGS) entry which is preliminary data.</text>
</comment>
<name>A0A4Q7KHY3_9PSEU</name>
<evidence type="ECO:0000256" key="1">
    <source>
        <dbReference type="SAM" id="MobiDB-lite"/>
    </source>
</evidence>
<proteinExistence type="predicted"/>
<dbReference type="Proteomes" id="UP000294257">
    <property type="component" value="Unassembled WGS sequence"/>
</dbReference>
<dbReference type="Gene3D" id="3.90.79.10">
    <property type="entry name" value="Nucleoside Triphosphate Pyrophosphohydrolase"/>
    <property type="match status" value="1"/>
</dbReference>
<organism evidence="3 4">
    <name type="scientific">Herbihabitans rhizosphaerae</name>
    <dbReference type="NCBI Taxonomy" id="1872711"/>
    <lineage>
        <taxon>Bacteria</taxon>
        <taxon>Bacillati</taxon>
        <taxon>Actinomycetota</taxon>
        <taxon>Actinomycetes</taxon>
        <taxon>Pseudonocardiales</taxon>
        <taxon>Pseudonocardiaceae</taxon>
        <taxon>Herbihabitans</taxon>
    </lineage>
</organism>
<dbReference type="InterPro" id="IPR000086">
    <property type="entry name" value="NUDIX_hydrolase_dom"/>
</dbReference>
<dbReference type="EMBL" id="SGWQ01000012">
    <property type="protein sequence ID" value="RZS32488.1"/>
    <property type="molecule type" value="Genomic_DNA"/>
</dbReference>
<reference evidence="3 4" key="1">
    <citation type="submission" date="2019-02" db="EMBL/GenBank/DDBJ databases">
        <title>Genomic Encyclopedia of Type Strains, Phase IV (KMG-IV): sequencing the most valuable type-strain genomes for metagenomic binning, comparative biology and taxonomic classification.</title>
        <authorList>
            <person name="Goeker M."/>
        </authorList>
    </citation>
    <scope>NUCLEOTIDE SEQUENCE [LARGE SCALE GENOMIC DNA]</scope>
    <source>
        <strain evidence="3 4">DSM 101727</strain>
    </source>
</reference>
<feature type="domain" description="Nudix hydrolase" evidence="2">
    <location>
        <begin position="255"/>
        <end position="386"/>
    </location>
</feature>
<evidence type="ECO:0000313" key="3">
    <source>
        <dbReference type="EMBL" id="RZS32488.1"/>
    </source>
</evidence>
<sequence length="392" mass="43406">MPHSRNLDSGRLNIAGKLTQPSPAHRTSRAARISHRSRRNRVPAHGQIPAITRAHILIRHRVVEAVANVGMPCRPQPRHRQNARHPGLTSLRWTTVEAERTTSPTPTARFSDTARALNRSLCQTEIILTGAAISREGRERAMCTTRGRHAGSAEGRMPNYSRGGNAVPRTRLEQLIRERQQTFEEFVAYAENYAREHGETGTLSHRHLQRLVSGRHPKGNQIPNVRPATARLLERILGTSIRELLGPPTASVETPRMLTVAVAIVLQGSEVLLVRRRGTANSGGLTWQFPAGIVKPGHVKETTAVDETFKETGVHCVVVCELGARLHPKTNVFCHYFLCDYIGGTATNVDPDENDAVTWIAGRKLERLIPQEDVYPPIHDAIGKAVRLTTTD</sequence>
<dbReference type="PROSITE" id="PS51462">
    <property type="entry name" value="NUDIX"/>
    <property type="match status" value="1"/>
</dbReference>
<protein>
    <submittedName>
        <fullName evidence="3">ADP-ribose pyrophosphatase YjhB (NUDIX family)</fullName>
    </submittedName>
</protein>
<accession>A0A4Q7KHY3</accession>
<feature type="region of interest" description="Disordered" evidence="1">
    <location>
        <begin position="1"/>
        <end position="42"/>
    </location>
</feature>
<dbReference type="AlphaFoldDB" id="A0A4Q7KHY3"/>